<accession>A0A174P0L2</accession>
<name>A0A174P0L2_9FIRM</name>
<reference evidence="2 3" key="1">
    <citation type="submission" date="2015-09" db="EMBL/GenBank/DDBJ databases">
        <authorList>
            <consortium name="Pathogen Informatics"/>
        </authorList>
    </citation>
    <scope>NUCLEOTIDE SEQUENCE [LARGE SCALE GENOMIC DNA]</scope>
    <source>
        <strain evidence="2 3">2789STDY5834939</strain>
    </source>
</reference>
<dbReference type="EMBL" id="CZBE01000006">
    <property type="protein sequence ID" value="CUP52991.1"/>
    <property type="molecule type" value="Genomic_DNA"/>
</dbReference>
<feature type="region of interest" description="Disordered" evidence="1">
    <location>
        <begin position="104"/>
        <end position="132"/>
    </location>
</feature>
<evidence type="ECO:0000313" key="3">
    <source>
        <dbReference type="Proteomes" id="UP000095765"/>
    </source>
</evidence>
<evidence type="ECO:0000313" key="2">
    <source>
        <dbReference type="EMBL" id="CUP52991.1"/>
    </source>
</evidence>
<dbReference type="RefSeq" id="WP_055244516.1">
    <property type="nucleotide sequence ID" value="NZ_CABIWA010000003.1"/>
</dbReference>
<gene>
    <name evidence="2" type="ORF">ERS852551_01084</name>
</gene>
<feature type="compositionally biased region" description="Polar residues" evidence="1">
    <location>
        <begin position="115"/>
        <end position="132"/>
    </location>
</feature>
<organism evidence="2 3">
    <name type="scientific">Anaerotruncus colihominis</name>
    <dbReference type="NCBI Taxonomy" id="169435"/>
    <lineage>
        <taxon>Bacteria</taxon>
        <taxon>Bacillati</taxon>
        <taxon>Bacillota</taxon>
        <taxon>Clostridia</taxon>
        <taxon>Eubacteriales</taxon>
        <taxon>Oscillospiraceae</taxon>
        <taxon>Anaerotruncus</taxon>
    </lineage>
</organism>
<proteinExistence type="predicted"/>
<dbReference type="Proteomes" id="UP000095765">
    <property type="component" value="Unassembled WGS sequence"/>
</dbReference>
<evidence type="ECO:0000256" key="1">
    <source>
        <dbReference type="SAM" id="MobiDB-lite"/>
    </source>
</evidence>
<dbReference type="AlphaFoldDB" id="A0A174P0L2"/>
<sequence>MPNNEGSLNMGPYEPVQEIEDPQNNEEVYLGSFNSIIQHNLGAYVACEFLIGTNNLERKEGILYSGGNNYVTLYQPSDEAYIVCDLYSLKFLTIYDTRKRPRGGISGIPNPRRFINSTPPANGSGSPRTAWQ</sequence>
<dbReference type="OrthoDB" id="2087128at2"/>
<protein>
    <submittedName>
        <fullName evidence="2">Uncharacterized protein</fullName>
    </submittedName>
</protein>